<feature type="domain" description="Proline-rich transmembrane protein 3/4" evidence="8">
    <location>
        <begin position="325"/>
        <end position="618"/>
    </location>
</feature>
<evidence type="ECO:0000256" key="4">
    <source>
        <dbReference type="ARBA" id="ARBA00022729"/>
    </source>
</evidence>
<dbReference type="AlphaFoldDB" id="A0A3M6TPF6"/>
<accession>A0A3M6TPF6</accession>
<feature type="transmembrane region" description="Helical" evidence="7">
    <location>
        <begin position="39"/>
        <end position="59"/>
    </location>
</feature>
<feature type="transmembrane region" description="Helical" evidence="7">
    <location>
        <begin position="71"/>
        <end position="92"/>
    </location>
</feature>
<feature type="transmembrane region" description="Helical" evidence="7">
    <location>
        <begin position="556"/>
        <end position="576"/>
    </location>
</feature>
<protein>
    <recommendedName>
        <fullName evidence="8">Proline-rich transmembrane protein 3/4 domain-containing protein</fullName>
    </recommendedName>
</protein>
<feature type="domain" description="Proline-rich transmembrane protein 3/4" evidence="8">
    <location>
        <begin position="11"/>
        <end position="296"/>
    </location>
</feature>
<evidence type="ECO:0000256" key="6">
    <source>
        <dbReference type="ARBA" id="ARBA00023136"/>
    </source>
</evidence>
<evidence type="ECO:0000256" key="3">
    <source>
        <dbReference type="ARBA" id="ARBA00022692"/>
    </source>
</evidence>
<dbReference type="Proteomes" id="UP000275408">
    <property type="component" value="Unassembled WGS sequence"/>
</dbReference>
<name>A0A3M6TPF6_POCDA</name>
<evidence type="ECO:0000259" key="8">
    <source>
        <dbReference type="Pfam" id="PF25987"/>
    </source>
</evidence>
<proteinExistence type="predicted"/>
<dbReference type="Pfam" id="PF25987">
    <property type="entry name" value="PRRT3"/>
    <property type="match status" value="2"/>
</dbReference>
<keyword evidence="4" id="KW-0732">Signal</keyword>
<feature type="transmembrane region" description="Helical" evidence="7">
    <location>
        <begin position="588"/>
        <end position="610"/>
    </location>
</feature>
<feature type="transmembrane region" description="Helical" evidence="7">
    <location>
        <begin position="418"/>
        <end position="445"/>
    </location>
</feature>
<keyword evidence="6 7" id="KW-0472">Membrane</keyword>
<evidence type="ECO:0000313" key="10">
    <source>
        <dbReference type="Proteomes" id="UP000275408"/>
    </source>
</evidence>
<keyword evidence="10" id="KW-1185">Reference proteome</keyword>
<feature type="transmembrane region" description="Helical" evidence="7">
    <location>
        <begin position="112"/>
        <end position="134"/>
    </location>
</feature>
<comment type="caution">
    <text evidence="9">The sequence shown here is derived from an EMBL/GenBank/DDBJ whole genome shotgun (WGS) entry which is preliminary data.</text>
</comment>
<dbReference type="EMBL" id="RCHS01003235">
    <property type="protein sequence ID" value="RMX43236.1"/>
    <property type="molecule type" value="Genomic_DNA"/>
</dbReference>
<dbReference type="PANTHER" id="PTHR35578">
    <property type="entry name" value="PROLINE-RICH TRANSMEMBRANE PROTEIN 4-RELATED"/>
    <property type="match status" value="1"/>
</dbReference>
<evidence type="ECO:0000256" key="7">
    <source>
        <dbReference type="SAM" id="Phobius"/>
    </source>
</evidence>
<gene>
    <name evidence="9" type="ORF">pdam_00014562</name>
</gene>
<evidence type="ECO:0000256" key="2">
    <source>
        <dbReference type="ARBA" id="ARBA00022553"/>
    </source>
</evidence>
<keyword evidence="3 7" id="KW-0812">Transmembrane</keyword>
<feature type="transmembrane region" description="Helical" evidence="7">
    <location>
        <begin position="146"/>
        <end position="164"/>
    </location>
</feature>
<feature type="transmembrane region" description="Helical" evidence="7">
    <location>
        <begin position="176"/>
        <end position="198"/>
    </location>
</feature>
<dbReference type="InterPro" id="IPR059081">
    <property type="entry name" value="PRRT3-4"/>
</dbReference>
<feature type="transmembrane region" description="Helical" evidence="7">
    <location>
        <begin position="382"/>
        <end position="403"/>
    </location>
</feature>
<dbReference type="InterPro" id="IPR052836">
    <property type="entry name" value="PRRT_domain-containing"/>
</dbReference>
<evidence type="ECO:0000256" key="1">
    <source>
        <dbReference type="ARBA" id="ARBA00004141"/>
    </source>
</evidence>
<reference evidence="9 10" key="1">
    <citation type="journal article" date="2018" name="Sci. Rep.">
        <title>Comparative analysis of the Pocillopora damicornis genome highlights role of immune system in coral evolution.</title>
        <authorList>
            <person name="Cunning R."/>
            <person name="Bay R.A."/>
            <person name="Gillette P."/>
            <person name="Baker A.C."/>
            <person name="Traylor-Knowles N."/>
        </authorList>
    </citation>
    <scope>NUCLEOTIDE SEQUENCE [LARGE SCALE GENOMIC DNA]</scope>
    <source>
        <strain evidence="9">RSMAS</strain>
        <tissue evidence="9">Whole animal</tissue>
    </source>
</reference>
<feature type="transmembrane region" description="Helical" evidence="7">
    <location>
        <begin position="235"/>
        <end position="264"/>
    </location>
</feature>
<feature type="transmembrane region" description="Helical" evidence="7">
    <location>
        <begin position="350"/>
        <end position="370"/>
    </location>
</feature>
<dbReference type="STRING" id="46731.A0A3M6TPF6"/>
<feature type="transmembrane region" description="Helical" evidence="7">
    <location>
        <begin position="457"/>
        <end position="475"/>
    </location>
</feature>
<comment type="subcellular location">
    <subcellularLocation>
        <location evidence="1">Membrane</location>
        <topology evidence="1">Multi-pass membrane protein</topology>
    </subcellularLocation>
</comment>
<organism evidence="9 10">
    <name type="scientific">Pocillopora damicornis</name>
    <name type="common">Cauliflower coral</name>
    <name type="synonym">Millepora damicornis</name>
    <dbReference type="NCBI Taxonomy" id="46731"/>
    <lineage>
        <taxon>Eukaryota</taxon>
        <taxon>Metazoa</taxon>
        <taxon>Cnidaria</taxon>
        <taxon>Anthozoa</taxon>
        <taxon>Hexacorallia</taxon>
        <taxon>Scleractinia</taxon>
        <taxon>Astrocoeniina</taxon>
        <taxon>Pocilloporidae</taxon>
        <taxon>Pocillopora</taxon>
    </lineage>
</organism>
<feature type="transmembrane region" description="Helical" evidence="7">
    <location>
        <begin position="487"/>
        <end position="509"/>
    </location>
</feature>
<evidence type="ECO:0000313" key="9">
    <source>
        <dbReference type="EMBL" id="RMX43236.1"/>
    </source>
</evidence>
<keyword evidence="5 7" id="KW-1133">Transmembrane helix</keyword>
<evidence type="ECO:0000256" key="5">
    <source>
        <dbReference type="ARBA" id="ARBA00022989"/>
    </source>
</evidence>
<sequence length="651" mass="72091">MSNFKSKSVEQPTTAAVAEPGPDWPIAKKIWGLAWELHWVGFGILFGLVAVHSFVAIVMVNHRRGFARKPLFVAINVMLLVLGLTRSVYLLLDPYESRENGVQDPQWMTLLLFGIAFPCLTSSFCLIHLAFLEVTKLKVGPNKLQNVKFISVVVVIHFIIVLVAETSASMKPELDPLLIVCQSFFILWGLLLSGSFIYSGCKVIRRVENVHEQLNSIEKNERLRNKKVKSSTTKVAKITIGTSILGIAVCALNFYSMVGVYGLYSKVVHPSPWPWLAFQSGFRLVELAMAGTIAYSVMQREGGNKKDNAVMSNSTVTNNPSKLPTEALPEPGPDWPVAREIWGQAWELHWIGFGILFGLLAIHAFIAVAFANRRKGFGSKPLFLAINLLLFGLGSTRSAYLLLDPYESRQNGIEDPKWLTLLLFGVAYPCLTSAFSLIHLAFLEVTKMQIVPNKLQNVKFLSAVIVLHFIIVFTAETSASIKPELDPLLIVCQSFFIIWGLFLSGSFIYSGCRVMNSVENVQRQLIAMERSVRPSLNTTSKASTTKVAKITLGTSFLGLAVCGLQFYSMLGVYSMYSKVVHPSPWPWLAFQSSFRLVELAMAGTIAYSAMQTGRGKTRIKNWAERRVMSTAMIKPSLVPVELAAINAVAAV</sequence>
<dbReference type="PANTHER" id="PTHR35578:SF6">
    <property type="entry name" value="PROLINE-RICH TRANSMEMBRANE PROTEIN 4"/>
    <property type="match status" value="1"/>
</dbReference>
<dbReference type="OrthoDB" id="10066605at2759"/>
<keyword evidence="2" id="KW-0597">Phosphoprotein</keyword>